<evidence type="ECO:0000256" key="3">
    <source>
        <dbReference type="ARBA" id="ARBA00023163"/>
    </source>
</evidence>
<comment type="caution">
    <text evidence="5">The sequence shown here is derived from an EMBL/GenBank/DDBJ whole genome shotgun (WGS) entry which is preliminary data.</text>
</comment>
<evidence type="ECO:0000256" key="2">
    <source>
        <dbReference type="ARBA" id="ARBA00023125"/>
    </source>
</evidence>
<dbReference type="InterPro" id="IPR036388">
    <property type="entry name" value="WH-like_DNA-bd_sf"/>
</dbReference>
<dbReference type="PANTHER" id="PTHR35790">
    <property type="entry name" value="HTH-TYPE TRANSCRIPTIONAL REGULATOR PCHR"/>
    <property type="match status" value="1"/>
</dbReference>
<dbReference type="GO" id="GO:0003700">
    <property type="term" value="F:DNA-binding transcription factor activity"/>
    <property type="evidence" value="ECO:0007669"/>
    <property type="project" value="InterPro"/>
</dbReference>
<dbReference type="AlphaFoldDB" id="A0A545T5R4"/>
<dbReference type="PRINTS" id="PR00598">
    <property type="entry name" value="HTHMARR"/>
</dbReference>
<keyword evidence="2" id="KW-0238">DNA-binding</keyword>
<dbReference type="EMBL" id="VHSH01000012">
    <property type="protein sequence ID" value="TQV72559.1"/>
    <property type="molecule type" value="Genomic_DNA"/>
</dbReference>
<reference evidence="5 6" key="1">
    <citation type="submission" date="2019-06" db="EMBL/GenBank/DDBJ databases">
        <title>Whole genome sequence for Rhodospirillaceae sp. R148.</title>
        <authorList>
            <person name="Wang G."/>
        </authorList>
    </citation>
    <scope>NUCLEOTIDE SEQUENCE [LARGE SCALE GENOMIC DNA]</scope>
    <source>
        <strain evidence="5 6">R148</strain>
    </source>
</reference>
<keyword evidence="6" id="KW-1185">Reference proteome</keyword>
<dbReference type="SUPFAM" id="SSF46785">
    <property type="entry name" value="Winged helix' DNA-binding domain"/>
    <property type="match status" value="1"/>
</dbReference>
<proteinExistence type="predicted"/>
<dbReference type="InterPro" id="IPR036390">
    <property type="entry name" value="WH_DNA-bd_sf"/>
</dbReference>
<dbReference type="Proteomes" id="UP000315252">
    <property type="component" value="Unassembled WGS sequence"/>
</dbReference>
<dbReference type="Gene3D" id="1.10.10.10">
    <property type="entry name" value="Winged helix-like DNA-binding domain superfamily/Winged helix DNA-binding domain"/>
    <property type="match status" value="1"/>
</dbReference>
<evidence type="ECO:0000259" key="4">
    <source>
        <dbReference type="PROSITE" id="PS50995"/>
    </source>
</evidence>
<dbReference type="PANTHER" id="PTHR35790:SF4">
    <property type="entry name" value="HTH-TYPE TRANSCRIPTIONAL REGULATOR PCHR"/>
    <property type="match status" value="1"/>
</dbReference>
<feature type="domain" description="HTH marR-type" evidence="4">
    <location>
        <begin position="1"/>
        <end position="121"/>
    </location>
</feature>
<gene>
    <name evidence="5" type="ORF">FKG95_25750</name>
</gene>
<sequence>MVSRALAEQYQARFGLSIPEWRVMANLGRAAPMSANEVAERTSMDKVKVSRAISRMQSAGLLKRETDPRDHRVSSLKLSARGKRIYDKIAPMALAWEQEFLSVLSEREIAAFDKILAKLDKRIRE</sequence>
<dbReference type="GO" id="GO:0003677">
    <property type="term" value="F:DNA binding"/>
    <property type="evidence" value="ECO:0007669"/>
    <property type="project" value="UniProtKB-KW"/>
</dbReference>
<evidence type="ECO:0000313" key="5">
    <source>
        <dbReference type="EMBL" id="TQV72559.1"/>
    </source>
</evidence>
<protein>
    <submittedName>
        <fullName evidence="5">Winged helix-turn-helix transcriptional regulator</fullName>
    </submittedName>
</protein>
<keyword evidence="1" id="KW-0805">Transcription regulation</keyword>
<dbReference type="InterPro" id="IPR000835">
    <property type="entry name" value="HTH_MarR-typ"/>
</dbReference>
<dbReference type="OrthoDB" id="8906692at2"/>
<evidence type="ECO:0000313" key="6">
    <source>
        <dbReference type="Proteomes" id="UP000315252"/>
    </source>
</evidence>
<name>A0A545T5R4_9PROT</name>
<dbReference type="Pfam" id="PF12802">
    <property type="entry name" value="MarR_2"/>
    <property type="match status" value="1"/>
</dbReference>
<accession>A0A545T5R4</accession>
<dbReference type="InterPro" id="IPR052067">
    <property type="entry name" value="Metal_resp_HTH_trans_reg"/>
</dbReference>
<keyword evidence="3" id="KW-0804">Transcription</keyword>
<dbReference type="SMART" id="SM00347">
    <property type="entry name" value="HTH_MARR"/>
    <property type="match status" value="1"/>
</dbReference>
<organism evidence="5 6">
    <name type="scientific">Denitrobaculum tricleocarpae</name>
    <dbReference type="NCBI Taxonomy" id="2591009"/>
    <lineage>
        <taxon>Bacteria</taxon>
        <taxon>Pseudomonadati</taxon>
        <taxon>Pseudomonadota</taxon>
        <taxon>Alphaproteobacteria</taxon>
        <taxon>Rhodospirillales</taxon>
        <taxon>Rhodospirillaceae</taxon>
        <taxon>Denitrobaculum</taxon>
    </lineage>
</organism>
<evidence type="ECO:0000256" key="1">
    <source>
        <dbReference type="ARBA" id="ARBA00023015"/>
    </source>
</evidence>
<dbReference type="PROSITE" id="PS50995">
    <property type="entry name" value="HTH_MARR_2"/>
    <property type="match status" value="1"/>
</dbReference>